<reference evidence="1" key="1">
    <citation type="submission" date="2017-09" db="EMBL/GenBank/DDBJ databases">
        <title>Contemporary evolution of a Lepidopteran species, Heliothis virescens, in response to modern agricultural practices.</title>
        <authorList>
            <person name="Fritz M.L."/>
            <person name="Deyonke A.M."/>
            <person name="Papanicolaou A."/>
            <person name="Micinski S."/>
            <person name="Westbrook J."/>
            <person name="Gould F."/>
        </authorList>
    </citation>
    <scope>NUCLEOTIDE SEQUENCE [LARGE SCALE GENOMIC DNA]</scope>
    <source>
        <strain evidence="1">HvINT-</strain>
        <tissue evidence="1">Whole body</tissue>
    </source>
</reference>
<dbReference type="EMBL" id="NWSH01001016">
    <property type="protein sequence ID" value="PCG73103.1"/>
    <property type="molecule type" value="Genomic_DNA"/>
</dbReference>
<comment type="caution">
    <text evidence="1">The sequence shown here is derived from an EMBL/GenBank/DDBJ whole genome shotgun (WGS) entry which is preliminary data.</text>
</comment>
<sequence>MKLKAPSQWVASPLGYNVLLSVFKETSPLEKYLQIAKTFEKTKGCMVKNRIFASPTNSKDISQLAKVTKIEETDFGKNDNSFSVYLNHFGPSRHHELSSKIGILDAITIKSMDMT</sequence>
<gene>
    <name evidence="1" type="ORF">B5V51_137</name>
</gene>
<proteinExistence type="predicted"/>
<protein>
    <submittedName>
        <fullName evidence="1">Uncharacterized protein</fullName>
    </submittedName>
</protein>
<evidence type="ECO:0000313" key="1">
    <source>
        <dbReference type="EMBL" id="PCG73103.1"/>
    </source>
</evidence>
<dbReference type="AlphaFoldDB" id="A0A2A4JNT1"/>
<name>A0A2A4JNT1_HELVI</name>
<organism evidence="1">
    <name type="scientific">Heliothis virescens</name>
    <name type="common">Tobacco budworm moth</name>
    <dbReference type="NCBI Taxonomy" id="7102"/>
    <lineage>
        <taxon>Eukaryota</taxon>
        <taxon>Metazoa</taxon>
        <taxon>Ecdysozoa</taxon>
        <taxon>Arthropoda</taxon>
        <taxon>Hexapoda</taxon>
        <taxon>Insecta</taxon>
        <taxon>Pterygota</taxon>
        <taxon>Neoptera</taxon>
        <taxon>Endopterygota</taxon>
        <taxon>Lepidoptera</taxon>
        <taxon>Glossata</taxon>
        <taxon>Ditrysia</taxon>
        <taxon>Noctuoidea</taxon>
        <taxon>Noctuidae</taxon>
        <taxon>Heliothinae</taxon>
        <taxon>Heliothis</taxon>
    </lineage>
</organism>
<accession>A0A2A4JNT1</accession>